<dbReference type="Proteomes" id="UP000196365">
    <property type="component" value="Unassembled WGS sequence"/>
</dbReference>
<dbReference type="SUPFAM" id="SSF52374">
    <property type="entry name" value="Nucleotidylyl transferase"/>
    <property type="match status" value="1"/>
</dbReference>
<dbReference type="AlphaFoldDB" id="A0A1T4KT98"/>
<feature type="domain" description="Cytidyltransferase-like" evidence="12">
    <location>
        <begin position="13"/>
        <end position="181"/>
    </location>
</feature>
<dbReference type="NCBIfam" id="TIGR00482">
    <property type="entry name" value="nicotinate (nicotinamide) nucleotide adenylyltransferase"/>
    <property type="match status" value="1"/>
</dbReference>
<evidence type="ECO:0000259" key="12">
    <source>
        <dbReference type="Pfam" id="PF01467"/>
    </source>
</evidence>
<comment type="catalytic activity">
    <reaction evidence="10 11">
        <text>nicotinate beta-D-ribonucleotide + ATP + H(+) = deamido-NAD(+) + diphosphate</text>
        <dbReference type="Rhea" id="RHEA:22860"/>
        <dbReference type="ChEBI" id="CHEBI:15378"/>
        <dbReference type="ChEBI" id="CHEBI:30616"/>
        <dbReference type="ChEBI" id="CHEBI:33019"/>
        <dbReference type="ChEBI" id="CHEBI:57502"/>
        <dbReference type="ChEBI" id="CHEBI:58437"/>
        <dbReference type="EC" id="2.7.7.18"/>
    </reaction>
</comment>
<dbReference type="EMBL" id="FUWV01000002">
    <property type="protein sequence ID" value="SJZ45537.1"/>
    <property type="molecule type" value="Genomic_DNA"/>
</dbReference>
<keyword evidence="4 11" id="KW-0662">Pyridine nucleotide biosynthesis</keyword>
<comment type="similarity">
    <text evidence="3 11">Belongs to the NadD family.</text>
</comment>
<dbReference type="PANTHER" id="PTHR39321">
    <property type="entry name" value="NICOTINATE-NUCLEOTIDE ADENYLYLTRANSFERASE-RELATED"/>
    <property type="match status" value="1"/>
</dbReference>
<keyword evidence="5 11" id="KW-0808">Transferase</keyword>
<protein>
    <recommendedName>
        <fullName evidence="11">Probable nicotinate-nucleotide adenylyltransferase</fullName>
        <ecNumber evidence="11">2.7.7.18</ecNumber>
    </recommendedName>
    <alternativeName>
        <fullName evidence="11">Deamido-NAD(+) diphosphorylase</fullName>
    </alternativeName>
    <alternativeName>
        <fullName evidence="11">Deamido-NAD(+) pyrophosphorylase</fullName>
    </alternativeName>
    <alternativeName>
        <fullName evidence="11">Nicotinate mononucleotide adenylyltransferase</fullName>
        <shortName evidence="11">NaMN adenylyltransferase</shortName>
    </alternativeName>
</protein>
<keyword evidence="6 11" id="KW-0548">Nucleotidyltransferase</keyword>
<dbReference type="PANTHER" id="PTHR39321:SF3">
    <property type="entry name" value="PHOSPHOPANTETHEINE ADENYLYLTRANSFERASE"/>
    <property type="match status" value="1"/>
</dbReference>
<keyword evidence="8 11" id="KW-0067">ATP-binding</keyword>
<dbReference type="UniPathway" id="UPA00253">
    <property type="reaction ID" value="UER00332"/>
</dbReference>
<dbReference type="RefSeq" id="WP_087678115.1">
    <property type="nucleotide sequence ID" value="NZ_FUWV01000002.1"/>
</dbReference>
<reference evidence="13 14" key="1">
    <citation type="submission" date="2017-02" db="EMBL/GenBank/DDBJ databases">
        <authorList>
            <person name="Peterson S.W."/>
        </authorList>
    </citation>
    <scope>NUCLEOTIDE SEQUENCE [LARGE SCALE GENOMIC DNA]</scope>
    <source>
        <strain evidence="13 14">DSM 15102</strain>
    </source>
</reference>
<name>A0A1T4KT98_9FIRM</name>
<dbReference type="NCBIfam" id="NF000840">
    <property type="entry name" value="PRK00071.1-3"/>
    <property type="match status" value="1"/>
</dbReference>
<dbReference type="NCBIfam" id="TIGR00125">
    <property type="entry name" value="cyt_tran_rel"/>
    <property type="match status" value="1"/>
</dbReference>
<evidence type="ECO:0000256" key="10">
    <source>
        <dbReference type="ARBA" id="ARBA00048721"/>
    </source>
</evidence>
<organism evidence="13 14">
    <name type="scientific">Garciella nitratireducens DSM 15102</name>
    <dbReference type="NCBI Taxonomy" id="1121911"/>
    <lineage>
        <taxon>Bacteria</taxon>
        <taxon>Bacillati</taxon>
        <taxon>Bacillota</taxon>
        <taxon>Clostridia</taxon>
        <taxon>Eubacteriales</taxon>
        <taxon>Eubacteriaceae</taxon>
        <taxon>Garciella</taxon>
    </lineage>
</organism>
<evidence type="ECO:0000313" key="13">
    <source>
        <dbReference type="EMBL" id="SJZ45537.1"/>
    </source>
</evidence>
<dbReference type="InterPro" id="IPR014729">
    <property type="entry name" value="Rossmann-like_a/b/a_fold"/>
</dbReference>
<keyword evidence="14" id="KW-1185">Reference proteome</keyword>
<evidence type="ECO:0000256" key="3">
    <source>
        <dbReference type="ARBA" id="ARBA00009014"/>
    </source>
</evidence>
<dbReference type="GO" id="GO:0005524">
    <property type="term" value="F:ATP binding"/>
    <property type="evidence" value="ECO:0007669"/>
    <property type="project" value="UniProtKB-KW"/>
</dbReference>
<comment type="pathway">
    <text evidence="2 11">Cofactor biosynthesis; NAD(+) biosynthesis; deamido-NAD(+) from nicotinate D-ribonucleotide: step 1/1.</text>
</comment>
<keyword evidence="7 11" id="KW-0547">Nucleotide-binding</keyword>
<proteinExistence type="inferred from homology"/>
<dbReference type="InterPro" id="IPR005248">
    <property type="entry name" value="NadD/NMNAT"/>
</dbReference>
<keyword evidence="9 11" id="KW-0520">NAD</keyword>
<evidence type="ECO:0000256" key="2">
    <source>
        <dbReference type="ARBA" id="ARBA00005019"/>
    </source>
</evidence>
<dbReference type="GO" id="GO:0004515">
    <property type="term" value="F:nicotinate-nucleotide adenylyltransferase activity"/>
    <property type="evidence" value="ECO:0007669"/>
    <property type="project" value="UniProtKB-UniRule"/>
</dbReference>
<evidence type="ECO:0000256" key="4">
    <source>
        <dbReference type="ARBA" id="ARBA00022642"/>
    </source>
</evidence>
<dbReference type="HAMAP" id="MF_00244">
    <property type="entry name" value="NaMN_adenylyltr"/>
    <property type="match status" value="1"/>
</dbReference>
<dbReference type="EC" id="2.7.7.18" evidence="11"/>
<dbReference type="FunFam" id="3.40.50.620:FF:000039">
    <property type="entry name" value="Probable nicotinate-nucleotide adenylyltransferase"/>
    <property type="match status" value="1"/>
</dbReference>
<dbReference type="GO" id="GO:0009435">
    <property type="term" value="P:NAD+ biosynthetic process"/>
    <property type="evidence" value="ECO:0007669"/>
    <property type="project" value="UniProtKB-UniRule"/>
</dbReference>
<gene>
    <name evidence="11" type="primary">nadD</name>
    <name evidence="13" type="ORF">SAMN02745973_00695</name>
</gene>
<evidence type="ECO:0000313" key="14">
    <source>
        <dbReference type="Proteomes" id="UP000196365"/>
    </source>
</evidence>
<evidence type="ECO:0000256" key="8">
    <source>
        <dbReference type="ARBA" id="ARBA00022840"/>
    </source>
</evidence>
<comment type="function">
    <text evidence="1 11">Catalyzes the reversible adenylation of nicotinate mononucleotide (NaMN) to nicotinic acid adenine dinucleotide (NaAD).</text>
</comment>
<evidence type="ECO:0000256" key="11">
    <source>
        <dbReference type="HAMAP-Rule" id="MF_00244"/>
    </source>
</evidence>
<evidence type="ECO:0000256" key="9">
    <source>
        <dbReference type="ARBA" id="ARBA00023027"/>
    </source>
</evidence>
<evidence type="ECO:0000256" key="7">
    <source>
        <dbReference type="ARBA" id="ARBA00022741"/>
    </source>
</evidence>
<evidence type="ECO:0000256" key="1">
    <source>
        <dbReference type="ARBA" id="ARBA00002324"/>
    </source>
</evidence>
<dbReference type="Pfam" id="PF01467">
    <property type="entry name" value="CTP_transf_like"/>
    <property type="match status" value="1"/>
</dbReference>
<evidence type="ECO:0000256" key="6">
    <source>
        <dbReference type="ARBA" id="ARBA00022695"/>
    </source>
</evidence>
<dbReference type="InterPro" id="IPR004821">
    <property type="entry name" value="Cyt_trans-like"/>
</dbReference>
<dbReference type="CDD" id="cd02165">
    <property type="entry name" value="NMNAT"/>
    <property type="match status" value="1"/>
</dbReference>
<evidence type="ECO:0000256" key="5">
    <source>
        <dbReference type="ARBA" id="ARBA00022679"/>
    </source>
</evidence>
<dbReference type="Gene3D" id="3.40.50.620">
    <property type="entry name" value="HUPs"/>
    <property type="match status" value="1"/>
</dbReference>
<sequence length="206" mass="24281">MIQKDNRYKKIGIMGGTFDPIHYGHLIASKWAKENFELDKVIFIPAGVPPHKKEREVLSAEHRYFMTLLATIDEPDFDVSTIEIDRQGPSYTIDTIKELQAYYKDIQIFFITGADAILEIHTWRNYEELIKSCYFIVATREGYDTKELYKRIEKLDQKFGKRIFHMKIPPVGISSTELRNRIQQGKTVKYLIPPMVEEYIKKKHLY</sequence>
<accession>A0A1T4KT98</accession>
<dbReference type="OrthoDB" id="5295945at2"/>